<evidence type="ECO:0000313" key="5">
    <source>
        <dbReference type="EMBL" id="PZR18727.1"/>
    </source>
</evidence>
<dbReference type="Gene3D" id="3.40.50.150">
    <property type="entry name" value="Vaccinia Virus protein VP39"/>
    <property type="match status" value="1"/>
</dbReference>
<dbReference type="InterPro" id="IPR000241">
    <property type="entry name" value="RlmKL-like_Mtase"/>
</dbReference>
<evidence type="ECO:0000313" key="6">
    <source>
        <dbReference type="Proteomes" id="UP000249061"/>
    </source>
</evidence>
<dbReference type="GO" id="GO:0008990">
    <property type="term" value="F:rRNA (guanine-N2-)-methyltransferase activity"/>
    <property type="evidence" value="ECO:0007669"/>
    <property type="project" value="TreeGrafter"/>
</dbReference>
<dbReference type="PANTHER" id="PTHR47313">
    <property type="entry name" value="RIBOSOMAL RNA LARGE SUBUNIT METHYLTRANSFERASE K/L"/>
    <property type="match status" value="1"/>
</dbReference>
<evidence type="ECO:0000259" key="4">
    <source>
        <dbReference type="PROSITE" id="PS51165"/>
    </source>
</evidence>
<dbReference type="PANTHER" id="PTHR47313:SF1">
    <property type="entry name" value="RIBOSOMAL RNA LARGE SUBUNIT METHYLTRANSFERASE K_L"/>
    <property type="match status" value="1"/>
</dbReference>
<dbReference type="Pfam" id="PF22020">
    <property type="entry name" value="RlmL_1st"/>
    <property type="match status" value="1"/>
</dbReference>
<name>A0A2W5TX45_9BACT</name>
<organism evidence="5 6">
    <name type="scientific">Archangium gephyra</name>
    <dbReference type="NCBI Taxonomy" id="48"/>
    <lineage>
        <taxon>Bacteria</taxon>
        <taxon>Pseudomonadati</taxon>
        <taxon>Myxococcota</taxon>
        <taxon>Myxococcia</taxon>
        <taxon>Myxococcales</taxon>
        <taxon>Cystobacterineae</taxon>
        <taxon>Archangiaceae</taxon>
        <taxon>Archangium</taxon>
    </lineage>
</organism>
<dbReference type="PROSITE" id="PS01261">
    <property type="entry name" value="UPF0020"/>
    <property type="match status" value="1"/>
</dbReference>
<dbReference type="InterPro" id="IPR054170">
    <property type="entry name" value="RlmL_1st"/>
</dbReference>
<dbReference type="SUPFAM" id="SSF53335">
    <property type="entry name" value="S-adenosyl-L-methionine-dependent methyltransferases"/>
    <property type="match status" value="1"/>
</dbReference>
<dbReference type="GO" id="GO:0070043">
    <property type="term" value="F:rRNA (guanine-N7-)-methyltransferase activity"/>
    <property type="evidence" value="ECO:0007669"/>
    <property type="project" value="TreeGrafter"/>
</dbReference>
<dbReference type="GO" id="GO:0003723">
    <property type="term" value="F:RNA binding"/>
    <property type="evidence" value="ECO:0007669"/>
    <property type="project" value="UniProtKB-UniRule"/>
</dbReference>
<reference evidence="5 6" key="1">
    <citation type="submission" date="2017-08" db="EMBL/GenBank/DDBJ databases">
        <title>Infants hospitalized years apart are colonized by the same room-sourced microbial strains.</title>
        <authorList>
            <person name="Brooks B."/>
            <person name="Olm M.R."/>
            <person name="Firek B.A."/>
            <person name="Baker R."/>
            <person name="Thomas B.C."/>
            <person name="Morowitz M.J."/>
            <person name="Banfield J.F."/>
        </authorList>
    </citation>
    <scope>NUCLEOTIDE SEQUENCE [LARGE SCALE GENOMIC DNA]</scope>
    <source>
        <strain evidence="5">S2_003_000_R2_14</strain>
    </source>
</reference>
<dbReference type="PROSITE" id="PS51165">
    <property type="entry name" value="THUMP"/>
    <property type="match status" value="1"/>
</dbReference>
<evidence type="ECO:0000256" key="3">
    <source>
        <dbReference type="PROSITE-ProRule" id="PRU00529"/>
    </source>
</evidence>
<proteinExistence type="predicted"/>
<feature type="domain" description="THUMP" evidence="4">
    <location>
        <begin position="46"/>
        <end position="157"/>
    </location>
</feature>
<dbReference type="Gene3D" id="3.30.2130.30">
    <property type="match status" value="1"/>
</dbReference>
<dbReference type="Pfam" id="PF02926">
    <property type="entry name" value="THUMP"/>
    <property type="match status" value="1"/>
</dbReference>
<keyword evidence="3" id="KW-0694">RNA-binding</keyword>
<dbReference type="AlphaFoldDB" id="A0A2W5TX45"/>
<dbReference type="Proteomes" id="UP000249061">
    <property type="component" value="Unassembled WGS sequence"/>
</dbReference>
<dbReference type="InterPro" id="IPR029063">
    <property type="entry name" value="SAM-dependent_MTases_sf"/>
</dbReference>
<dbReference type="SMART" id="SM00981">
    <property type="entry name" value="THUMP"/>
    <property type="match status" value="1"/>
</dbReference>
<keyword evidence="2 5" id="KW-0808">Transferase</keyword>
<evidence type="ECO:0000256" key="2">
    <source>
        <dbReference type="ARBA" id="ARBA00022679"/>
    </source>
</evidence>
<accession>A0A2W5TX45</accession>
<sequence length="388" mass="42714">MAVRLPIFATCTRGTEAFLATELEALGCKRIRQDRGGVRFMAALDEILRVCLHSRIAMRVLYPLGEFDAPGAEGLYEASRQVPWEDWITPKMTFAVEATLKDSEHTHTGFVALKLKDGIVDRLREKFGSRPNVDTHEPDVSVVAHLAKTKLSLSLDLCGDPLFKRGYRIKTTVAPLKETLAAALLMAAGYTGEEPLADPMCGSGTLVIEGAWMAMRRAPGLKRHFALENWPQFSKQAVPLLEELRREAIAQQRTLPFQLIARDYDEEALLAVRRNVVAAGLSTAVKIEEADVLRAEPPDGPPGLLISNPPYGERIGEGGQKGMKSFFHSLGASLGKWTGWKLALLAGNPAFESAFGKRPNKRAELWNGPIACELLQYPAIYQRPVSAE</sequence>
<protein>
    <submittedName>
        <fullName evidence="5">RNA methyltransferase</fullName>
    </submittedName>
</protein>
<gene>
    <name evidence="5" type="ORF">DI536_02285</name>
</gene>
<dbReference type="Pfam" id="PF01170">
    <property type="entry name" value="UPF0020"/>
    <property type="match status" value="1"/>
</dbReference>
<dbReference type="CDD" id="cd11715">
    <property type="entry name" value="THUMP_AdoMetMT"/>
    <property type="match status" value="1"/>
</dbReference>
<evidence type="ECO:0000256" key="1">
    <source>
        <dbReference type="ARBA" id="ARBA00022603"/>
    </source>
</evidence>
<dbReference type="InterPro" id="IPR053943">
    <property type="entry name" value="RlmKL-like_Mtase_CS"/>
</dbReference>
<dbReference type="InterPro" id="IPR004114">
    <property type="entry name" value="THUMP_dom"/>
</dbReference>
<dbReference type="EMBL" id="QFQP01000001">
    <property type="protein sequence ID" value="PZR18727.1"/>
    <property type="molecule type" value="Genomic_DNA"/>
</dbReference>
<comment type="caution">
    <text evidence="5">The sequence shown here is derived from an EMBL/GenBank/DDBJ whole genome shotgun (WGS) entry which is preliminary data.</text>
</comment>
<keyword evidence="1 5" id="KW-0489">Methyltransferase</keyword>